<dbReference type="Gene3D" id="3.40.1350.10">
    <property type="match status" value="1"/>
</dbReference>
<keyword evidence="1" id="KW-0812">Transmembrane</keyword>
<dbReference type="PANTHER" id="PTHR30015:SF6">
    <property type="entry name" value="SLL1429 PROTEIN"/>
    <property type="match status" value="1"/>
</dbReference>
<gene>
    <name evidence="3" type="ORF">GCM10010449_59470</name>
</gene>
<comment type="caution">
    <text evidence="3">The sequence shown here is derived from an EMBL/GenBank/DDBJ whole genome shotgun (WGS) entry which is preliminary data.</text>
</comment>
<dbReference type="InterPro" id="IPR052906">
    <property type="entry name" value="Type_IV_Methyl-Rstrct_Enzyme"/>
</dbReference>
<dbReference type="RefSeq" id="WP_344525954.1">
    <property type="nucleotide sequence ID" value="NZ_BAAAUG010000123.1"/>
</dbReference>
<dbReference type="InterPro" id="IPR007560">
    <property type="entry name" value="Restrct_endonuc_IV_Mrr"/>
</dbReference>
<keyword evidence="1" id="KW-1133">Transmembrane helix</keyword>
<feature type="domain" description="Restriction endonuclease type IV Mrr" evidence="2">
    <location>
        <begin position="91"/>
        <end position="199"/>
    </location>
</feature>
<dbReference type="SUPFAM" id="SSF52980">
    <property type="entry name" value="Restriction endonuclease-like"/>
    <property type="match status" value="1"/>
</dbReference>
<keyword evidence="4" id="KW-1185">Reference proteome</keyword>
<dbReference type="Proteomes" id="UP001501637">
    <property type="component" value="Unassembled WGS sequence"/>
</dbReference>
<organism evidence="3 4">
    <name type="scientific">Streptomyces rectiviolaceus</name>
    <dbReference type="NCBI Taxonomy" id="332591"/>
    <lineage>
        <taxon>Bacteria</taxon>
        <taxon>Bacillati</taxon>
        <taxon>Actinomycetota</taxon>
        <taxon>Actinomycetes</taxon>
        <taxon>Kitasatosporales</taxon>
        <taxon>Streptomycetaceae</taxon>
        <taxon>Streptomyces</taxon>
    </lineage>
</organism>
<sequence>MAARRGRRTAARKRNKSTWKPWAVCGAVLLLELMLIWSELRPYAAGALILGILGSVVWWLWRTDRVARERDRAWRKEEAVRAGHRTLAQADAMTGTEFEELVAGLCRRDGCTEVRRVGGAGDNGADVVGRLPDGRTMVVQCKRYAPSSAIATRELRDLLGSRVHFGADVAIFVTTTRFSRPSETFAAGHGIVAVHRDHLGLWNSGASLESLLGVSGAGQGDTRHRARWKKTYG</sequence>
<dbReference type="InterPro" id="IPR011856">
    <property type="entry name" value="tRNA_endonuc-like_dom_sf"/>
</dbReference>
<protein>
    <recommendedName>
        <fullName evidence="2">Restriction endonuclease type IV Mrr domain-containing protein</fullName>
    </recommendedName>
</protein>
<accession>A0ABP6MYM4</accession>
<feature type="transmembrane region" description="Helical" evidence="1">
    <location>
        <begin position="21"/>
        <end position="37"/>
    </location>
</feature>
<feature type="transmembrane region" description="Helical" evidence="1">
    <location>
        <begin position="43"/>
        <end position="61"/>
    </location>
</feature>
<reference evidence="4" key="1">
    <citation type="journal article" date="2019" name="Int. J. Syst. Evol. Microbiol.">
        <title>The Global Catalogue of Microorganisms (GCM) 10K type strain sequencing project: providing services to taxonomists for standard genome sequencing and annotation.</title>
        <authorList>
            <consortium name="The Broad Institute Genomics Platform"/>
            <consortium name="The Broad Institute Genome Sequencing Center for Infectious Disease"/>
            <person name="Wu L."/>
            <person name="Ma J."/>
        </authorList>
    </citation>
    <scope>NUCLEOTIDE SEQUENCE [LARGE SCALE GENOMIC DNA]</scope>
    <source>
        <strain evidence="4">JCM 9092</strain>
    </source>
</reference>
<evidence type="ECO:0000313" key="3">
    <source>
        <dbReference type="EMBL" id="GAA3130506.1"/>
    </source>
</evidence>
<dbReference type="InterPro" id="IPR011335">
    <property type="entry name" value="Restrct_endonuc-II-like"/>
</dbReference>
<proteinExistence type="predicted"/>
<dbReference type="Pfam" id="PF04471">
    <property type="entry name" value="Mrr_cat"/>
    <property type="match status" value="1"/>
</dbReference>
<evidence type="ECO:0000256" key="1">
    <source>
        <dbReference type="SAM" id="Phobius"/>
    </source>
</evidence>
<name>A0ABP6MYM4_9ACTN</name>
<evidence type="ECO:0000259" key="2">
    <source>
        <dbReference type="Pfam" id="PF04471"/>
    </source>
</evidence>
<dbReference type="EMBL" id="BAAAUG010000123">
    <property type="protein sequence ID" value="GAA3130506.1"/>
    <property type="molecule type" value="Genomic_DNA"/>
</dbReference>
<dbReference type="PANTHER" id="PTHR30015">
    <property type="entry name" value="MRR RESTRICTION SYSTEM PROTEIN"/>
    <property type="match status" value="1"/>
</dbReference>
<keyword evidence="1" id="KW-0472">Membrane</keyword>
<evidence type="ECO:0000313" key="4">
    <source>
        <dbReference type="Proteomes" id="UP001501637"/>
    </source>
</evidence>